<dbReference type="CDD" id="cd06133">
    <property type="entry name" value="ERI-1_3'hExo_like"/>
    <property type="match status" value="1"/>
</dbReference>
<dbReference type="InterPro" id="IPR013520">
    <property type="entry name" value="Ribonucl_H"/>
</dbReference>
<feature type="domain" description="Exonuclease" evidence="4">
    <location>
        <begin position="7"/>
        <end position="185"/>
    </location>
</feature>
<dbReference type="InterPro" id="IPR012337">
    <property type="entry name" value="RNaseH-like_sf"/>
</dbReference>
<keyword evidence="1" id="KW-0540">Nuclease</keyword>
<dbReference type="EMBL" id="JAFREP010000008">
    <property type="protein sequence ID" value="MBO1318959.1"/>
    <property type="molecule type" value="Genomic_DNA"/>
</dbReference>
<gene>
    <name evidence="5" type="ORF">J3U88_10860</name>
</gene>
<dbReference type="RefSeq" id="WP_207858779.1">
    <property type="nucleotide sequence ID" value="NZ_JAFREP010000008.1"/>
</dbReference>
<organism evidence="5 6">
    <name type="scientific">Acanthopleuribacter pedis</name>
    <dbReference type="NCBI Taxonomy" id="442870"/>
    <lineage>
        <taxon>Bacteria</taxon>
        <taxon>Pseudomonadati</taxon>
        <taxon>Acidobacteriota</taxon>
        <taxon>Holophagae</taxon>
        <taxon>Acanthopleuribacterales</taxon>
        <taxon>Acanthopleuribacteraceae</taxon>
        <taxon>Acanthopleuribacter</taxon>
    </lineage>
</organism>
<sequence length="189" mass="21368">MVLSLKEMLVIDLEATCWEDRRPAGQTPEIIEIGLCRLDLETLQPHEKTSILVRPEQSEISPFCTELTSITPDMVAKDGIPFAEACSRLRKRFGAKTKPWASYGNYDRLQFERQCSQTEIPLPLSPTHLNIKTMVALHLQLPREVGMKAALQMLKIPLEGRHHRGDDDAWNTAKIAARLLATLQKTQTP</sequence>
<dbReference type="Pfam" id="PF00929">
    <property type="entry name" value="RNase_T"/>
    <property type="match status" value="1"/>
</dbReference>
<evidence type="ECO:0000256" key="1">
    <source>
        <dbReference type="ARBA" id="ARBA00022722"/>
    </source>
</evidence>
<dbReference type="SMART" id="SM00479">
    <property type="entry name" value="EXOIII"/>
    <property type="match status" value="1"/>
</dbReference>
<evidence type="ECO:0000313" key="6">
    <source>
        <dbReference type="Proteomes" id="UP000664417"/>
    </source>
</evidence>
<accession>A0A8J7U3N8</accession>
<evidence type="ECO:0000256" key="3">
    <source>
        <dbReference type="ARBA" id="ARBA00022839"/>
    </source>
</evidence>
<proteinExistence type="predicted"/>
<dbReference type="GO" id="GO:0000175">
    <property type="term" value="F:3'-5'-RNA exonuclease activity"/>
    <property type="evidence" value="ECO:0007669"/>
    <property type="project" value="InterPro"/>
</dbReference>
<dbReference type="Gene3D" id="3.30.420.10">
    <property type="entry name" value="Ribonuclease H-like superfamily/Ribonuclease H"/>
    <property type="match status" value="1"/>
</dbReference>
<dbReference type="PANTHER" id="PTHR23044:SF61">
    <property type="entry name" value="3'-5' EXORIBONUCLEASE 1-RELATED"/>
    <property type="match status" value="1"/>
</dbReference>
<name>A0A8J7U3N8_9BACT</name>
<dbReference type="AlphaFoldDB" id="A0A8J7U3N8"/>
<dbReference type="Proteomes" id="UP000664417">
    <property type="component" value="Unassembled WGS sequence"/>
</dbReference>
<evidence type="ECO:0000259" key="4">
    <source>
        <dbReference type="SMART" id="SM00479"/>
    </source>
</evidence>
<keyword evidence="3 5" id="KW-0269">Exonuclease</keyword>
<dbReference type="InterPro" id="IPR051274">
    <property type="entry name" value="3-5_Exoribonuclease"/>
</dbReference>
<evidence type="ECO:0000256" key="2">
    <source>
        <dbReference type="ARBA" id="ARBA00022801"/>
    </source>
</evidence>
<dbReference type="InterPro" id="IPR047201">
    <property type="entry name" value="ERI-1_3'hExo-like"/>
</dbReference>
<keyword evidence="6" id="KW-1185">Reference proteome</keyword>
<dbReference type="SUPFAM" id="SSF53098">
    <property type="entry name" value="Ribonuclease H-like"/>
    <property type="match status" value="1"/>
</dbReference>
<dbReference type="GO" id="GO:0003676">
    <property type="term" value="F:nucleic acid binding"/>
    <property type="evidence" value="ECO:0007669"/>
    <property type="project" value="InterPro"/>
</dbReference>
<keyword evidence="2" id="KW-0378">Hydrolase</keyword>
<evidence type="ECO:0000313" key="5">
    <source>
        <dbReference type="EMBL" id="MBO1318959.1"/>
    </source>
</evidence>
<protein>
    <submittedName>
        <fullName evidence="5">Exonuclease domain-containing protein</fullName>
    </submittedName>
</protein>
<dbReference type="InterPro" id="IPR036397">
    <property type="entry name" value="RNaseH_sf"/>
</dbReference>
<reference evidence="5" key="1">
    <citation type="submission" date="2021-03" db="EMBL/GenBank/DDBJ databases">
        <authorList>
            <person name="Wang G."/>
        </authorList>
    </citation>
    <scope>NUCLEOTIDE SEQUENCE</scope>
    <source>
        <strain evidence="5">KCTC 12899</strain>
    </source>
</reference>
<dbReference type="PANTHER" id="PTHR23044">
    <property type="entry name" value="3'-5' EXONUCLEASE ERI1-RELATED"/>
    <property type="match status" value="1"/>
</dbReference>
<dbReference type="GO" id="GO:0006259">
    <property type="term" value="P:DNA metabolic process"/>
    <property type="evidence" value="ECO:0007669"/>
    <property type="project" value="UniProtKB-ARBA"/>
</dbReference>
<comment type="caution">
    <text evidence="5">The sequence shown here is derived from an EMBL/GenBank/DDBJ whole genome shotgun (WGS) entry which is preliminary data.</text>
</comment>